<feature type="compositionally biased region" description="Acidic residues" evidence="16">
    <location>
        <begin position="57"/>
        <end position="89"/>
    </location>
</feature>
<dbReference type="InterPro" id="IPR014001">
    <property type="entry name" value="Helicase_ATP-bd"/>
</dbReference>
<feature type="domain" description="Helicase C-terminal" evidence="18">
    <location>
        <begin position="933"/>
        <end position="1083"/>
    </location>
</feature>
<evidence type="ECO:0000256" key="5">
    <source>
        <dbReference type="ARBA" id="ARBA00022741"/>
    </source>
</evidence>
<evidence type="ECO:0000256" key="16">
    <source>
        <dbReference type="SAM" id="MobiDB-lite"/>
    </source>
</evidence>
<evidence type="ECO:0000259" key="18">
    <source>
        <dbReference type="PROSITE" id="PS51194"/>
    </source>
</evidence>
<evidence type="ECO:0000256" key="14">
    <source>
        <dbReference type="ARBA" id="ARBA00023242"/>
    </source>
</evidence>
<dbReference type="SUPFAM" id="SSF52540">
    <property type="entry name" value="P-loop containing nucleoside triphosphate hydrolases"/>
    <property type="match status" value="2"/>
</dbReference>
<name>A0A4U0XST2_9PEZI</name>
<evidence type="ECO:0000256" key="12">
    <source>
        <dbReference type="ARBA" id="ARBA00023159"/>
    </source>
</evidence>
<dbReference type="InterPro" id="IPR001650">
    <property type="entry name" value="Helicase_C-like"/>
</dbReference>
<dbReference type="InterPro" id="IPR027417">
    <property type="entry name" value="P-loop_NTPase"/>
</dbReference>
<dbReference type="GO" id="GO:0000812">
    <property type="term" value="C:Swr1 complex"/>
    <property type="evidence" value="ECO:0007669"/>
    <property type="project" value="TreeGrafter"/>
</dbReference>
<reference evidence="19 20" key="1">
    <citation type="submission" date="2017-03" db="EMBL/GenBank/DDBJ databases">
        <title>Genomes of endolithic fungi from Antarctica.</title>
        <authorList>
            <person name="Coleine C."/>
            <person name="Masonjones S."/>
            <person name="Stajich J.E."/>
        </authorList>
    </citation>
    <scope>NUCLEOTIDE SEQUENCE [LARGE SCALE GENOMIC DNA]</scope>
    <source>
        <strain evidence="19 20">CCFEE 5187</strain>
    </source>
</reference>
<evidence type="ECO:0000256" key="8">
    <source>
        <dbReference type="ARBA" id="ARBA00022840"/>
    </source>
</evidence>
<evidence type="ECO:0000256" key="2">
    <source>
        <dbReference type="ARBA" id="ARBA00009220"/>
    </source>
</evidence>
<dbReference type="InterPro" id="IPR050520">
    <property type="entry name" value="INO80/SWR1_helicase"/>
</dbReference>
<protein>
    <recommendedName>
        <fullName evidence="4">DNA helicase</fullName>
        <ecNumber evidence="4">3.6.4.12</ecNumber>
    </recommendedName>
</protein>
<keyword evidence="8" id="KW-0067">ATP-binding</keyword>
<evidence type="ECO:0000256" key="11">
    <source>
        <dbReference type="ARBA" id="ARBA00023125"/>
    </source>
</evidence>
<feature type="region of interest" description="Disordered" evidence="16">
    <location>
        <begin position="1"/>
        <end position="291"/>
    </location>
</feature>
<evidence type="ECO:0000256" key="13">
    <source>
        <dbReference type="ARBA" id="ARBA00023163"/>
    </source>
</evidence>
<comment type="subunit">
    <text evidence="3">Component of the SWR1 chromatin-remodeling complex.</text>
</comment>
<evidence type="ECO:0000256" key="4">
    <source>
        <dbReference type="ARBA" id="ARBA00012551"/>
    </source>
</evidence>
<dbReference type="InterPro" id="IPR000330">
    <property type="entry name" value="SNF2_N"/>
</dbReference>
<dbReference type="PANTHER" id="PTHR45685:SF1">
    <property type="entry name" value="HELICASE SRCAP"/>
    <property type="match status" value="1"/>
</dbReference>
<dbReference type="STRING" id="331657.A0A4U0XST2"/>
<feature type="compositionally biased region" description="Polar residues" evidence="16">
    <location>
        <begin position="145"/>
        <end position="154"/>
    </location>
</feature>
<dbReference type="OrthoDB" id="372624at2759"/>
<dbReference type="GO" id="GO:0003678">
    <property type="term" value="F:DNA helicase activity"/>
    <property type="evidence" value="ECO:0007669"/>
    <property type="project" value="UniProtKB-EC"/>
</dbReference>
<comment type="subcellular location">
    <subcellularLocation>
        <location evidence="1">Nucleus</location>
    </subcellularLocation>
</comment>
<proteinExistence type="inferred from homology"/>
<dbReference type="EC" id="3.6.4.12" evidence="4"/>
<keyword evidence="14" id="KW-0539">Nucleus</keyword>
<feature type="domain" description="Helicase ATP-binding" evidence="17">
    <location>
        <begin position="397"/>
        <end position="562"/>
    </location>
</feature>
<gene>
    <name evidence="19" type="ORF">B0A49_06886</name>
</gene>
<evidence type="ECO:0000256" key="9">
    <source>
        <dbReference type="ARBA" id="ARBA00022853"/>
    </source>
</evidence>
<keyword evidence="10" id="KW-0805">Transcription regulation</keyword>
<dbReference type="InterPro" id="IPR049730">
    <property type="entry name" value="SNF2/RAD54-like_C"/>
</dbReference>
<dbReference type="Pfam" id="PF00176">
    <property type="entry name" value="SNF2-rel_dom"/>
    <property type="match status" value="1"/>
</dbReference>
<feature type="compositionally biased region" description="Pro residues" evidence="16">
    <location>
        <begin position="1435"/>
        <end position="1469"/>
    </location>
</feature>
<feature type="compositionally biased region" description="Low complexity" evidence="16">
    <location>
        <begin position="1371"/>
        <end position="1382"/>
    </location>
</feature>
<evidence type="ECO:0000313" key="20">
    <source>
        <dbReference type="Proteomes" id="UP000308768"/>
    </source>
</evidence>
<feature type="region of interest" description="Disordered" evidence="16">
    <location>
        <begin position="317"/>
        <end position="363"/>
    </location>
</feature>
<keyword evidence="6" id="KW-0378">Hydrolase</keyword>
<dbReference type="InterPro" id="IPR002464">
    <property type="entry name" value="DNA/RNA_helicase_DEAH_CS"/>
</dbReference>
<dbReference type="PROSITE" id="PS51194">
    <property type="entry name" value="HELICASE_CTER"/>
    <property type="match status" value="1"/>
</dbReference>
<dbReference type="GO" id="GO:0006338">
    <property type="term" value="P:chromatin remodeling"/>
    <property type="evidence" value="ECO:0007669"/>
    <property type="project" value="TreeGrafter"/>
</dbReference>
<evidence type="ECO:0000256" key="15">
    <source>
        <dbReference type="ARBA" id="ARBA00047995"/>
    </source>
</evidence>
<keyword evidence="5" id="KW-0547">Nucleotide-binding</keyword>
<keyword evidence="11" id="KW-0238">DNA-binding</keyword>
<evidence type="ECO:0000256" key="10">
    <source>
        <dbReference type="ARBA" id="ARBA00023015"/>
    </source>
</evidence>
<dbReference type="GO" id="GO:0016887">
    <property type="term" value="F:ATP hydrolysis activity"/>
    <property type="evidence" value="ECO:0007669"/>
    <property type="project" value="TreeGrafter"/>
</dbReference>
<feature type="compositionally biased region" description="Low complexity" evidence="16">
    <location>
        <begin position="1470"/>
        <end position="1485"/>
    </location>
</feature>
<dbReference type="Gene3D" id="1.20.120.850">
    <property type="entry name" value="SWI2/SNF2 ATPases, N-terminal domain"/>
    <property type="match status" value="1"/>
</dbReference>
<feature type="compositionally biased region" description="Acidic residues" evidence="16">
    <location>
        <begin position="210"/>
        <end position="252"/>
    </location>
</feature>
<dbReference type="CDD" id="cd18793">
    <property type="entry name" value="SF2_C_SNF"/>
    <property type="match status" value="1"/>
</dbReference>
<dbReference type="Gene3D" id="3.40.50.300">
    <property type="entry name" value="P-loop containing nucleotide triphosphate hydrolases"/>
    <property type="match status" value="1"/>
</dbReference>
<comment type="catalytic activity">
    <reaction evidence="15">
        <text>ATP + H2O = ADP + phosphate + H(+)</text>
        <dbReference type="Rhea" id="RHEA:13065"/>
        <dbReference type="ChEBI" id="CHEBI:15377"/>
        <dbReference type="ChEBI" id="CHEBI:15378"/>
        <dbReference type="ChEBI" id="CHEBI:30616"/>
        <dbReference type="ChEBI" id="CHEBI:43474"/>
        <dbReference type="ChEBI" id="CHEBI:456216"/>
        <dbReference type="EC" id="3.6.4.12"/>
    </reaction>
</comment>
<evidence type="ECO:0000256" key="6">
    <source>
        <dbReference type="ARBA" id="ARBA00022801"/>
    </source>
</evidence>
<sequence length="1532" mass="167955">MVKDSTALLEQRRIRLSSELLSNDDGEDREDEGEEETDGEDGEDNDDGVHVGLADLLGEDMDTEASESEENVSANESEEESEQEDEDDEHLTQKEMLLKYAAALGGGNSGAPAQVENNSLNDDIAGARPENHDAGAADREHTESASRPNEQSDVVTREAVRATLSNATDEGYISTGGDVTDGGDGELHRRTLETRDNYEIGRDTDVADVVVEDVDSDLLDDEDETTDMDDDTTSAESGSDEDGDEEEDDEDPGWGVAGFLSSRQLAVLQEPTNSAGTDVAESPSLPAIPDAATSPLRSLALAEDSGPSQRADILRSEVPTNANPASSIPSRQNSPDDGTTIDPTEPESVTSLGVHDGSEKRSLEITPQPVDSTLTRVPSLLRGELRTYQHFGLDWLAKLYDNSTNGILADEMGLGKTVQTIALLAHLAIEHQVWGTHLIVVPTSVILNWEMEFKKFLPGFKVLPYYGDYEERKVLRKGWQNDDKWNVVITSYQLVIRDLSAIKQRKWHYLVLDEAHNIKNFESLRWQSMVRLRTEARLLLTGTPLQNNITELWSLLRFLVPENQEHGMADLEAFTKMFRKPVEQIMEQGKQKLDDDAKNIIAQMHHSLRPYILRRLKSQVEKQMPGKYEHIVSCKLSKRQRQLYDGFMSRADTKQALASGNHFSISNCLMSLRKVCNHPDLFDTRQIVTSFAMRKSAAAEFEIKDLLVRKRLLAEDPFERVDLDFLNLTPVANEDRVMLEIIRTRRIEATRPMAEIARQREQQLRPVTRFDGSTISSSVSYVQSTAQMSKLDELRNCIRLTRIRIDKQPIYGRGFLDMVKLHLSVGFVPQPPKRKQHMSDWYLNTASKLSDMVPTLAQRSEFLNPSIRKFSCVTPAVVANDMASLTLSEKGVALVRGVQQPPEPDPFHEARVRLSIAFPDKRLLQYDCGKLQRLDKLLRELQARGSRALIFTQMTSILDILEQFLNIHGHRYLRLDGSTKPETRQLSTDRFNNDNRILAFILSSRAGGLGLNLTGADTVIFYDIDWNPAMDRQCQDRAHRIGQTRDVHIYKFVSEHTIEANILRKSNQKRLLDNVVIQEGEFTTDYFNKVNIKDAFDDSTSVPEGDEDAGAAIDQVLGINNVDQVLASVEDKEDAEAAKAAKDAQMEAVGKDEMDFTGVDTEAANVAGAAAGQDVEIDVAGEERPHVDEYMLRFMECDLDGAPVAPPAADKRSKERRRKDRERELTITTSDHSSVYVTTTLTTSTLTITSCKGGCRHTYPTVTPSANATTPVVPGTTTTPSTTYAPGTATETGTTVYPTTITKTMTSFVPCSSSVGVSGSATYYSTWLTATSYTTTYVSTCSSTYTLYPSPSATQSPPSYTTTPAAPVPVQPSSSPLSPVAQGPVQSVSSPMQAPTYAPTTIYGPAQGSCPLAQTVYSTVVIYQTVTEGAMGSAPTPPASYPAPPANAPAPPVSVPAPPANAPAPPPPVSVSVSASDSSQPTASATGTGSPPLGTGAQPVGTGMSAGYGAHVPLYTWPARPAAGPMNRGWRA</sequence>
<keyword evidence="20" id="KW-1185">Reference proteome</keyword>
<feature type="compositionally biased region" description="Polar residues" evidence="16">
    <location>
        <begin position="318"/>
        <end position="337"/>
    </location>
</feature>
<dbReference type="FunFam" id="3.40.50.10810:FF:000005">
    <property type="entry name" value="Photoperiod-independent early flowering 1"/>
    <property type="match status" value="1"/>
</dbReference>
<feature type="compositionally biased region" description="Acidic residues" evidence="16">
    <location>
        <begin position="22"/>
        <end position="46"/>
    </location>
</feature>
<evidence type="ECO:0000256" key="7">
    <source>
        <dbReference type="ARBA" id="ARBA00022806"/>
    </source>
</evidence>
<dbReference type="SMART" id="SM00487">
    <property type="entry name" value="DEXDc"/>
    <property type="match status" value="1"/>
</dbReference>
<keyword evidence="13" id="KW-0804">Transcription</keyword>
<feature type="region of interest" description="Disordered" evidence="16">
    <location>
        <begin position="1352"/>
        <end position="1393"/>
    </location>
</feature>
<evidence type="ECO:0000313" key="19">
    <source>
        <dbReference type="EMBL" id="TKA78025.1"/>
    </source>
</evidence>
<dbReference type="GO" id="GO:0003677">
    <property type="term" value="F:DNA binding"/>
    <property type="evidence" value="ECO:0007669"/>
    <property type="project" value="UniProtKB-KW"/>
</dbReference>
<dbReference type="Pfam" id="PF00271">
    <property type="entry name" value="Helicase_C"/>
    <property type="match status" value="1"/>
</dbReference>
<dbReference type="GO" id="GO:0042393">
    <property type="term" value="F:histone binding"/>
    <property type="evidence" value="ECO:0007669"/>
    <property type="project" value="TreeGrafter"/>
</dbReference>
<dbReference type="PROSITE" id="PS51192">
    <property type="entry name" value="HELICASE_ATP_BIND_1"/>
    <property type="match status" value="1"/>
</dbReference>
<feature type="compositionally biased region" description="Low complexity" evidence="16">
    <location>
        <begin position="1352"/>
        <end position="1365"/>
    </location>
</feature>
<feature type="region of interest" description="Disordered" evidence="16">
    <location>
        <begin position="1431"/>
        <end position="1502"/>
    </location>
</feature>
<comment type="similarity">
    <text evidence="2">Belongs to the SNF2/RAD54 helicase family. SWR1 subfamily.</text>
</comment>
<dbReference type="GO" id="GO:0005524">
    <property type="term" value="F:ATP binding"/>
    <property type="evidence" value="ECO:0007669"/>
    <property type="project" value="UniProtKB-KW"/>
</dbReference>
<dbReference type="FunFam" id="3.40.50.300:FF:000655">
    <property type="entry name" value="Protein PHOTOPERIOD-INDEPENDENT EARLY FLOWERING 1"/>
    <property type="match status" value="1"/>
</dbReference>
<feature type="region of interest" description="Disordered" evidence="16">
    <location>
        <begin position="1201"/>
        <end position="1224"/>
    </location>
</feature>
<feature type="compositionally biased region" description="Basic and acidic residues" evidence="16">
    <location>
        <begin position="185"/>
        <end position="205"/>
    </location>
</feature>
<dbReference type="Proteomes" id="UP000308768">
    <property type="component" value="Unassembled WGS sequence"/>
</dbReference>
<feature type="compositionally biased region" description="Polar residues" evidence="16">
    <location>
        <begin position="1384"/>
        <end position="1393"/>
    </location>
</feature>
<feature type="compositionally biased region" description="Basic and acidic residues" evidence="16">
    <location>
        <begin position="129"/>
        <end position="144"/>
    </location>
</feature>
<keyword evidence="12" id="KW-0010">Activator</keyword>
<comment type="caution">
    <text evidence="19">The sequence shown here is derived from an EMBL/GenBank/DDBJ whole genome shotgun (WGS) entry which is preliminary data.</text>
</comment>
<dbReference type="PANTHER" id="PTHR45685">
    <property type="entry name" value="HELICASE SRCAP-RELATED"/>
    <property type="match status" value="1"/>
</dbReference>
<accession>A0A4U0XST2</accession>
<organism evidence="19 20">
    <name type="scientific">Cryomyces minteri</name>
    <dbReference type="NCBI Taxonomy" id="331657"/>
    <lineage>
        <taxon>Eukaryota</taxon>
        <taxon>Fungi</taxon>
        <taxon>Dikarya</taxon>
        <taxon>Ascomycota</taxon>
        <taxon>Pezizomycotina</taxon>
        <taxon>Dothideomycetes</taxon>
        <taxon>Dothideomycetes incertae sedis</taxon>
        <taxon>Cryomyces</taxon>
    </lineage>
</organism>
<evidence type="ECO:0000256" key="3">
    <source>
        <dbReference type="ARBA" id="ARBA00011826"/>
    </source>
</evidence>
<evidence type="ECO:0000259" key="17">
    <source>
        <dbReference type="PROSITE" id="PS51192"/>
    </source>
</evidence>
<keyword evidence="9" id="KW-0156">Chromatin regulator</keyword>
<dbReference type="SMART" id="SM00490">
    <property type="entry name" value="HELICc"/>
    <property type="match status" value="1"/>
</dbReference>
<dbReference type="Gene3D" id="3.40.50.10810">
    <property type="entry name" value="Tandem AAA-ATPase domain"/>
    <property type="match status" value="1"/>
</dbReference>
<dbReference type="InterPro" id="IPR038718">
    <property type="entry name" value="SNF2-like_sf"/>
</dbReference>
<dbReference type="EMBL" id="NAJN01000160">
    <property type="protein sequence ID" value="TKA78025.1"/>
    <property type="molecule type" value="Genomic_DNA"/>
</dbReference>
<dbReference type="PROSITE" id="PS00690">
    <property type="entry name" value="DEAH_ATP_HELICASE"/>
    <property type="match status" value="1"/>
</dbReference>
<keyword evidence="7" id="KW-0347">Helicase</keyword>
<evidence type="ECO:0000256" key="1">
    <source>
        <dbReference type="ARBA" id="ARBA00004123"/>
    </source>
</evidence>